<feature type="non-terminal residue" evidence="2">
    <location>
        <position position="1"/>
    </location>
</feature>
<evidence type="ECO:0000313" key="3">
    <source>
        <dbReference type="Proteomes" id="UP000400924"/>
    </source>
</evidence>
<accession>A0A5N8XUR6</accession>
<evidence type="ECO:0000313" key="2">
    <source>
        <dbReference type="EMBL" id="MPY63133.1"/>
    </source>
</evidence>
<dbReference type="OrthoDB" id="9760056at2"/>
<dbReference type="Gene3D" id="2.60.120.260">
    <property type="entry name" value="Galactose-binding domain-like"/>
    <property type="match status" value="1"/>
</dbReference>
<organism evidence="2 3">
    <name type="scientific">Streptomyces spongiae</name>
    <dbReference type="NCBI Taxonomy" id="565072"/>
    <lineage>
        <taxon>Bacteria</taxon>
        <taxon>Bacillati</taxon>
        <taxon>Actinomycetota</taxon>
        <taxon>Actinomycetes</taxon>
        <taxon>Kitasatosporales</taxon>
        <taxon>Streptomycetaceae</taxon>
        <taxon>Streptomyces</taxon>
    </lineage>
</organism>
<feature type="compositionally biased region" description="Low complexity" evidence="1">
    <location>
        <begin position="25"/>
        <end position="37"/>
    </location>
</feature>
<dbReference type="SUPFAM" id="SSF49785">
    <property type="entry name" value="Galactose-binding domain-like"/>
    <property type="match status" value="1"/>
</dbReference>
<dbReference type="EMBL" id="VJZC01000516">
    <property type="protein sequence ID" value="MPY63133.1"/>
    <property type="molecule type" value="Genomic_DNA"/>
</dbReference>
<comment type="caution">
    <text evidence="2">The sequence shown here is derived from an EMBL/GenBank/DDBJ whole genome shotgun (WGS) entry which is preliminary data.</text>
</comment>
<dbReference type="InterPro" id="IPR008979">
    <property type="entry name" value="Galactose-bd-like_sf"/>
</dbReference>
<proteinExistence type="predicted"/>
<protein>
    <submittedName>
        <fullName evidence="2">Uncharacterized protein</fullName>
    </submittedName>
</protein>
<evidence type="ECO:0000256" key="1">
    <source>
        <dbReference type="SAM" id="MobiDB-lite"/>
    </source>
</evidence>
<name>A0A5N8XUR6_9ACTN</name>
<dbReference type="Proteomes" id="UP000400924">
    <property type="component" value="Unassembled WGS sequence"/>
</dbReference>
<gene>
    <name evidence="2" type="ORF">FNH08_40075</name>
</gene>
<dbReference type="AlphaFoldDB" id="A0A5N8XUR6"/>
<keyword evidence="3" id="KW-1185">Reference proteome</keyword>
<feature type="region of interest" description="Disordered" evidence="1">
    <location>
        <begin position="1"/>
        <end position="45"/>
    </location>
</feature>
<reference evidence="2 3" key="1">
    <citation type="submission" date="2019-07" db="EMBL/GenBank/DDBJ databases">
        <title>New species of Amycolatopsis and Streptomyces.</title>
        <authorList>
            <person name="Duangmal K."/>
            <person name="Teo W.F.A."/>
            <person name="Lipun K."/>
        </authorList>
    </citation>
    <scope>NUCLEOTIDE SEQUENCE [LARGE SCALE GENOMIC DNA]</scope>
    <source>
        <strain evidence="2 3">NBRC 106415</strain>
    </source>
</reference>
<sequence>PPTGATTPPTVRYAVTGRPPHRSRTAAAPRQRATARSGPFFRGRGAPHLRQVRDVLGLLRPDEYADLTARYRNTGRADLTVNGGTSTRVNIASTLHWNQFNDYTVPVTHTKGANTVLRGGATAFPGAEGVDGGRLVGTFSAWPCCAGEGRVSAPGAAFPPRCGCRRRPA</sequence>